<comment type="similarity">
    <text evidence="1">Belongs to the BetVI family.</text>
</comment>
<feature type="domain" description="Bet v I/Major latex protein" evidence="3">
    <location>
        <begin position="23"/>
        <end position="173"/>
    </location>
</feature>
<evidence type="ECO:0000259" key="3">
    <source>
        <dbReference type="SMART" id="SM01037"/>
    </source>
</evidence>
<dbReference type="PANTHER" id="PTHR31213:SF19">
    <property type="entry name" value="BET V I_MAJOR LATEX PROTEIN DOMAIN-CONTAINING PROTEIN"/>
    <property type="match status" value="1"/>
</dbReference>
<keyword evidence="2" id="KW-0017">Alkaloid metabolism</keyword>
<dbReference type="STRING" id="4072.A0A1U8H849"/>
<dbReference type="OMA" id="SENSCIT"/>
<dbReference type="Gramene" id="PHT63575">
    <property type="protein sequence ID" value="PHT63575"/>
    <property type="gene ID" value="T459_32584"/>
</dbReference>
<dbReference type="InterPro" id="IPR050279">
    <property type="entry name" value="Plant_def-hormone_signal"/>
</dbReference>
<dbReference type="PANTHER" id="PTHR31213">
    <property type="entry name" value="OS08G0374000 PROTEIN-RELATED"/>
    <property type="match status" value="1"/>
</dbReference>
<dbReference type="InterPro" id="IPR023393">
    <property type="entry name" value="START-like_dom_sf"/>
</dbReference>
<reference evidence="4 5" key="1">
    <citation type="journal article" date="2014" name="Nat. Genet.">
        <title>Genome sequence of the hot pepper provides insights into the evolution of pungency in Capsicum species.</title>
        <authorList>
            <person name="Kim S."/>
            <person name="Park M."/>
            <person name="Yeom S.I."/>
            <person name="Kim Y.M."/>
            <person name="Lee J.M."/>
            <person name="Lee H.A."/>
            <person name="Seo E."/>
            <person name="Choi J."/>
            <person name="Cheong K."/>
            <person name="Kim K.T."/>
            <person name="Jung K."/>
            <person name="Lee G.W."/>
            <person name="Oh S.K."/>
            <person name="Bae C."/>
            <person name="Kim S.B."/>
            <person name="Lee H.Y."/>
            <person name="Kim S.Y."/>
            <person name="Kim M.S."/>
            <person name="Kang B.C."/>
            <person name="Jo Y.D."/>
            <person name="Yang H.B."/>
            <person name="Jeong H.J."/>
            <person name="Kang W.H."/>
            <person name="Kwon J.K."/>
            <person name="Shin C."/>
            <person name="Lim J.Y."/>
            <person name="Park J.H."/>
            <person name="Huh J.H."/>
            <person name="Kim J.S."/>
            <person name="Kim B.D."/>
            <person name="Cohen O."/>
            <person name="Paran I."/>
            <person name="Suh M.C."/>
            <person name="Lee S.B."/>
            <person name="Kim Y.K."/>
            <person name="Shin Y."/>
            <person name="Noh S.J."/>
            <person name="Park J."/>
            <person name="Seo Y.S."/>
            <person name="Kwon S.Y."/>
            <person name="Kim H.A."/>
            <person name="Park J.M."/>
            <person name="Kim H.J."/>
            <person name="Choi S.B."/>
            <person name="Bosland P.W."/>
            <person name="Reeves G."/>
            <person name="Jo S.H."/>
            <person name="Lee B.W."/>
            <person name="Cho H.T."/>
            <person name="Choi H.S."/>
            <person name="Lee M.S."/>
            <person name="Yu Y."/>
            <person name="Do Choi Y."/>
            <person name="Park B.S."/>
            <person name="van Deynze A."/>
            <person name="Ashrafi H."/>
            <person name="Hill T."/>
            <person name="Kim W.T."/>
            <person name="Pai H.S."/>
            <person name="Ahn H.K."/>
            <person name="Yeam I."/>
            <person name="Giovannoni J.J."/>
            <person name="Rose J.K."/>
            <person name="Sorensen I."/>
            <person name="Lee S.J."/>
            <person name="Kim R.W."/>
            <person name="Choi I.Y."/>
            <person name="Choi B.S."/>
            <person name="Lim J.S."/>
            <person name="Lee Y.H."/>
            <person name="Choi D."/>
        </authorList>
    </citation>
    <scope>NUCLEOTIDE SEQUENCE [LARGE SCALE GENOMIC DNA]</scope>
    <source>
        <strain evidence="5">cv. CM334</strain>
    </source>
</reference>
<protein>
    <recommendedName>
        <fullName evidence="3">Bet v I/Major latex protein domain-containing protein</fullName>
    </recommendedName>
</protein>
<keyword evidence="5" id="KW-1185">Reference proteome</keyword>
<dbReference type="GO" id="GO:0006952">
    <property type="term" value="P:defense response"/>
    <property type="evidence" value="ECO:0007669"/>
    <property type="project" value="InterPro"/>
</dbReference>
<proteinExistence type="inferred from homology"/>
<dbReference type="EMBL" id="AYRZ02000028">
    <property type="protein sequence ID" value="PHT63575.1"/>
    <property type="molecule type" value="Genomic_DNA"/>
</dbReference>
<dbReference type="Gene3D" id="3.30.530.20">
    <property type="match status" value="1"/>
</dbReference>
<dbReference type="GO" id="GO:0010427">
    <property type="term" value="F:abscisic acid binding"/>
    <property type="evidence" value="ECO:0000318"/>
    <property type="project" value="GO_Central"/>
</dbReference>
<dbReference type="SUPFAM" id="SSF55961">
    <property type="entry name" value="Bet v1-like"/>
    <property type="match status" value="1"/>
</dbReference>
<dbReference type="Pfam" id="PF00407">
    <property type="entry name" value="Bet_v_1"/>
    <property type="match status" value="1"/>
</dbReference>
<accession>A0A1U8H849</accession>
<dbReference type="InterPro" id="IPR000916">
    <property type="entry name" value="Bet_v_I/MLP"/>
</dbReference>
<dbReference type="SMR" id="A0A1U8H849"/>
<dbReference type="GO" id="GO:0004864">
    <property type="term" value="F:protein phosphatase inhibitor activity"/>
    <property type="evidence" value="ECO:0000318"/>
    <property type="project" value="GO_Central"/>
</dbReference>
<organism evidence="4 5">
    <name type="scientific">Capsicum annuum</name>
    <name type="common">Capsicum pepper</name>
    <dbReference type="NCBI Taxonomy" id="4072"/>
    <lineage>
        <taxon>Eukaryota</taxon>
        <taxon>Viridiplantae</taxon>
        <taxon>Streptophyta</taxon>
        <taxon>Embryophyta</taxon>
        <taxon>Tracheophyta</taxon>
        <taxon>Spermatophyta</taxon>
        <taxon>Magnoliopsida</taxon>
        <taxon>eudicotyledons</taxon>
        <taxon>Gunneridae</taxon>
        <taxon>Pentapetalae</taxon>
        <taxon>asterids</taxon>
        <taxon>lamiids</taxon>
        <taxon>Solanales</taxon>
        <taxon>Solanaceae</taxon>
        <taxon>Solanoideae</taxon>
        <taxon>Capsiceae</taxon>
        <taxon>Capsicum</taxon>
    </lineage>
</organism>
<dbReference type="GO" id="GO:0005634">
    <property type="term" value="C:nucleus"/>
    <property type="evidence" value="ECO:0000318"/>
    <property type="project" value="GO_Central"/>
</dbReference>
<dbReference type="GO" id="GO:0009820">
    <property type="term" value="P:alkaloid metabolic process"/>
    <property type="evidence" value="ECO:0007669"/>
    <property type="project" value="UniProtKB-KW"/>
</dbReference>
<evidence type="ECO:0000256" key="1">
    <source>
        <dbReference type="ARBA" id="ARBA00009744"/>
    </source>
</evidence>
<evidence type="ECO:0000313" key="4">
    <source>
        <dbReference type="EMBL" id="PHT63575.1"/>
    </source>
</evidence>
<evidence type="ECO:0000256" key="2">
    <source>
        <dbReference type="ARBA" id="ARBA00022589"/>
    </source>
</evidence>
<dbReference type="CDD" id="cd07816">
    <property type="entry name" value="Bet_v1-like"/>
    <property type="match status" value="1"/>
</dbReference>
<dbReference type="GO" id="GO:0038023">
    <property type="term" value="F:signaling receptor activity"/>
    <property type="evidence" value="ECO:0000318"/>
    <property type="project" value="GO_Central"/>
</dbReference>
<dbReference type="GO" id="GO:0005737">
    <property type="term" value="C:cytoplasm"/>
    <property type="evidence" value="ECO:0000318"/>
    <property type="project" value="GO_Central"/>
</dbReference>
<dbReference type="Proteomes" id="UP000222542">
    <property type="component" value="Unassembled WGS sequence"/>
</dbReference>
<comment type="caution">
    <text evidence="4">The sequence shown here is derived from an EMBL/GenBank/DDBJ whole genome shotgun (WGS) entry which is preliminary data.</text>
</comment>
<gene>
    <name evidence="4" type="ORF">T459_32584</name>
</gene>
<dbReference type="SMART" id="SM01037">
    <property type="entry name" value="Bet_v_1"/>
    <property type="match status" value="1"/>
</dbReference>
<dbReference type="GO" id="GO:0009738">
    <property type="term" value="P:abscisic acid-activated signaling pathway"/>
    <property type="evidence" value="ECO:0000318"/>
    <property type="project" value="GO_Central"/>
</dbReference>
<evidence type="ECO:0000313" key="5">
    <source>
        <dbReference type="Proteomes" id="UP000222542"/>
    </source>
</evidence>
<dbReference type="AlphaFoldDB" id="A0A1U8H849"/>
<sequence length="184" mass="20196">MKGTHSIIKTSSKLTTFSLYQNNMFGTLSQEIEVPVAANEVWKIYGTIQLANIVVKHLPNIVHRVDILEGDGGVGSILKVTFPPGTPLLTSHKEKFVVVDDVKRVKIAQVVEGGLLDLGFTLYKVKFEVIEKDKDTCITKATIEYEVKEEAIANVSFVSIQPFVDIMNLVAKCVTQGTNSQSSA</sequence>
<name>A0A1U8H849_CAPAN</name>
<dbReference type="FunFam" id="3.30.530.20:FF:000007">
    <property type="entry name" value="Major pollen allergen Bet v 1-A"/>
    <property type="match status" value="1"/>
</dbReference>
<reference evidence="4 5" key="2">
    <citation type="journal article" date="2017" name="Genome Biol.">
        <title>New reference genome sequences of hot pepper reveal the massive evolution of plant disease-resistance genes by retroduplication.</title>
        <authorList>
            <person name="Kim S."/>
            <person name="Park J."/>
            <person name="Yeom S.I."/>
            <person name="Kim Y.M."/>
            <person name="Seo E."/>
            <person name="Kim K.T."/>
            <person name="Kim M.S."/>
            <person name="Lee J.M."/>
            <person name="Cheong K."/>
            <person name="Shin H.S."/>
            <person name="Kim S.B."/>
            <person name="Han K."/>
            <person name="Lee J."/>
            <person name="Park M."/>
            <person name="Lee H.A."/>
            <person name="Lee H.Y."/>
            <person name="Lee Y."/>
            <person name="Oh S."/>
            <person name="Lee J.H."/>
            <person name="Choi E."/>
            <person name="Choi E."/>
            <person name="Lee S.E."/>
            <person name="Jeon J."/>
            <person name="Kim H."/>
            <person name="Choi G."/>
            <person name="Song H."/>
            <person name="Lee J."/>
            <person name="Lee S.C."/>
            <person name="Kwon J.K."/>
            <person name="Lee H.Y."/>
            <person name="Koo N."/>
            <person name="Hong Y."/>
            <person name="Kim R.W."/>
            <person name="Kang W.H."/>
            <person name="Huh J.H."/>
            <person name="Kang B.C."/>
            <person name="Yang T.J."/>
            <person name="Lee Y.H."/>
            <person name="Bennetzen J.L."/>
            <person name="Choi D."/>
        </authorList>
    </citation>
    <scope>NUCLEOTIDE SEQUENCE [LARGE SCALE GENOMIC DNA]</scope>
    <source>
        <strain evidence="5">cv. CM334</strain>
    </source>
</reference>